<dbReference type="AlphaFoldDB" id="G0R0A4"/>
<dbReference type="EMBL" id="GL984183">
    <property type="protein sequence ID" value="EGR29112.1"/>
    <property type="molecule type" value="Genomic_DNA"/>
</dbReference>
<dbReference type="SMART" id="SM00913">
    <property type="entry name" value="IBN_N"/>
    <property type="match status" value="1"/>
</dbReference>
<evidence type="ECO:0000256" key="3">
    <source>
        <dbReference type="ARBA" id="ARBA00022490"/>
    </source>
</evidence>
<dbReference type="EC" id="3.1.26.4" evidence="7"/>
<dbReference type="InParanoid" id="G0R0A4"/>
<comment type="subcellular location">
    <subcellularLocation>
        <location evidence="1">Cytoplasm</location>
    </subcellularLocation>
</comment>
<evidence type="ECO:0000256" key="4">
    <source>
        <dbReference type="ARBA" id="ARBA00022737"/>
    </source>
</evidence>
<dbReference type="RefSeq" id="XP_004030348.1">
    <property type="nucleotide sequence ID" value="XM_004030300.1"/>
</dbReference>
<dbReference type="SUPFAM" id="SSF48371">
    <property type="entry name" value="ARM repeat"/>
    <property type="match status" value="1"/>
</dbReference>
<dbReference type="Pfam" id="PF25574">
    <property type="entry name" value="TPR_IMB1"/>
    <property type="match status" value="1"/>
</dbReference>
<dbReference type="FunCoup" id="G0R0A4">
    <property type="interactions" value="607"/>
</dbReference>
<dbReference type="STRING" id="857967.G0R0A4"/>
<dbReference type="PROSITE" id="PS50166">
    <property type="entry name" value="IMPORTIN_B_NT"/>
    <property type="match status" value="1"/>
</dbReference>
<dbReference type="eggNOG" id="KOG1241">
    <property type="taxonomic scope" value="Eukaryota"/>
</dbReference>
<accession>G0R0A4</accession>
<keyword evidence="3" id="KW-0963">Cytoplasm</keyword>
<dbReference type="GO" id="GO:0005737">
    <property type="term" value="C:cytoplasm"/>
    <property type="evidence" value="ECO:0007669"/>
    <property type="project" value="UniProtKB-SubCell"/>
</dbReference>
<reference evidence="7 8" key="1">
    <citation type="submission" date="2011-07" db="EMBL/GenBank/DDBJ databases">
        <authorList>
            <person name="Coyne R."/>
            <person name="Brami D."/>
            <person name="Johnson J."/>
            <person name="Hostetler J."/>
            <person name="Hannick L."/>
            <person name="Clark T."/>
            <person name="Cassidy-Hanley D."/>
            <person name="Inman J."/>
        </authorList>
    </citation>
    <scope>NUCLEOTIDE SEQUENCE [LARGE SCALE GENOMIC DNA]</scope>
    <source>
        <strain evidence="7 8">G5</strain>
    </source>
</reference>
<name>G0R0A4_ICHMU</name>
<keyword evidence="8" id="KW-1185">Reference proteome</keyword>
<feature type="domain" description="Importin N-terminal" evidence="6">
    <location>
        <begin position="23"/>
        <end position="99"/>
    </location>
</feature>
<keyword evidence="2" id="KW-0813">Transport</keyword>
<evidence type="ECO:0000313" key="7">
    <source>
        <dbReference type="EMBL" id="EGR29112.1"/>
    </source>
</evidence>
<dbReference type="GO" id="GO:0031267">
    <property type="term" value="F:small GTPase binding"/>
    <property type="evidence" value="ECO:0007669"/>
    <property type="project" value="InterPro"/>
</dbReference>
<gene>
    <name evidence="7" type="ORF">IMG5_162960</name>
</gene>
<dbReference type="InterPro" id="IPR040122">
    <property type="entry name" value="Importin_beta"/>
</dbReference>
<evidence type="ECO:0000256" key="2">
    <source>
        <dbReference type="ARBA" id="ARBA00022448"/>
    </source>
</evidence>
<dbReference type="InterPro" id="IPR058584">
    <property type="entry name" value="IMB1_TNPO1-like_TPR"/>
</dbReference>
<keyword evidence="5" id="KW-0653">Protein transport</keyword>
<dbReference type="InterPro" id="IPR016024">
    <property type="entry name" value="ARM-type_fold"/>
</dbReference>
<proteinExistence type="predicted"/>
<dbReference type="InterPro" id="IPR011989">
    <property type="entry name" value="ARM-like"/>
</dbReference>
<evidence type="ECO:0000256" key="5">
    <source>
        <dbReference type="ARBA" id="ARBA00022927"/>
    </source>
</evidence>
<dbReference type="OrthoDB" id="10263328at2759"/>
<keyword evidence="4" id="KW-0677">Repeat</keyword>
<dbReference type="OMA" id="PADCFFF"/>
<dbReference type="PANTHER" id="PTHR10527">
    <property type="entry name" value="IMPORTIN BETA"/>
    <property type="match status" value="1"/>
</dbReference>
<keyword evidence="7" id="KW-0378">Hydrolase</keyword>
<organism evidence="7 8">
    <name type="scientific">Ichthyophthirius multifiliis</name>
    <name type="common">White spot disease agent</name>
    <name type="synonym">Ich</name>
    <dbReference type="NCBI Taxonomy" id="5932"/>
    <lineage>
        <taxon>Eukaryota</taxon>
        <taxon>Sar</taxon>
        <taxon>Alveolata</taxon>
        <taxon>Ciliophora</taxon>
        <taxon>Intramacronucleata</taxon>
        <taxon>Oligohymenophorea</taxon>
        <taxon>Hymenostomatida</taxon>
        <taxon>Ophryoglenina</taxon>
        <taxon>Ichthyophthirius</taxon>
    </lineage>
</organism>
<evidence type="ECO:0000313" key="8">
    <source>
        <dbReference type="Proteomes" id="UP000008983"/>
    </source>
</evidence>
<evidence type="ECO:0000256" key="1">
    <source>
        <dbReference type="ARBA" id="ARBA00004496"/>
    </source>
</evidence>
<dbReference type="GeneID" id="14905207"/>
<protein>
    <submittedName>
        <fullName evidence="7">Karyopherin beta 1, putative</fullName>
        <ecNumber evidence="7">3.1.26.4</ecNumber>
    </submittedName>
</protein>
<sequence>MNTLVENLKLCYNSTNQNQRQVAEQQLVQARLIDPQNFFTVLVQEFINNNNDTQFRQFCCTLINVSIHTQNNQKQFLWNTLEDGLKESIKAQLLQQMVTTIPYIQKACANAISTICTLEIPQNKWTNLIPDLTCSTQQNNDPQIRKAAILTLGQICDKFKQHKLGTTLDQKSKENMLTGILIGLQEDEKDLEIKTNSIIALGDCVEFMKDIFSQKAVRDYSTSVLLQALQNKNEDIKKLALQRSSDYVKVLYEDFSEYIPAFLNATTLAINDPNEEMSCPAMEIWATIATEYHERREQNEQVNRIDQQTIPNPNHFANIFENLAQLLLKNLTRNSEEDDFESQVQEGAQKTLGALVEVIGDPIIPIFTVFISNTIAGQDWKYRQAACLAFSCLLEGISKGAINQLILKAFSEFVKTLLDKEEKVKESGAKLLQRIAEFHPECILMRVGWENELEVIVNALKDKAFVSKYICNFFSFLAENVEINKQNAILNHADVIIQKLIENAVRNDIKQQDYFLIEKSFMAILNLIHFSRNPILGKKYLDLFLPQFQTTYQMVDERKQFLQSGILSAIHVIQNIKYKYNQKQKQACELTLIDKLDLNTANMILQLTISYFQQIKNVDSDGMYLISGLAQCIGPNFNNYIDQIWPFITHALIERQQDLDLFKTCMGTVSDISRAIETKISSKIEILNILLSLLESPTFDKYNKLHIFNCVGDIFLAAKNHANPYLDKLLNLYDIGFVACQEFQLSTDQELQDYGEQLKERLIESYIFVLHGLNDENQNKKILNNTQKIVHFIKQTSDKNLHPTVDYIKYCLTLLVDIANFYKKDVSGLINTDLTRNLILILKKFEQQQDVLDLISYAEQILREI</sequence>
<dbReference type="GO" id="GO:0004523">
    <property type="term" value="F:RNA-DNA hybrid ribonuclease activity"/>
    <property type="evidence" value="ECO:0007669"/>
    <property type="project" value="UniProtKB-EC"/>
</dbReference>
<dbReference type="Gene3D" id="1.25.10.10">
    <property type="entry name" value="Leucine-rich Repeat Variant"/>
    <property type="match status" value="1"/>
</dbReference>
<dbReference type="InterPro" id="IPR001494">
    <property type="entry name" value="Importin-beta_N"/>
</dbReference>
<dbReference type="GO" id="GO:0006606">
    <property type="term" value="P:protein import into nucleus"/>
    <property type="evidence" value="ECO:0007669"/>
    <property type="project" value="InterPro"/>
</dbReference>
<evidence type="ECO:0000259" key="6">
    <source>
        <dbReference type="PROSITE" id="PS50166"/>
    </source>
</evidence>
<dbReference type="Proteomes" id="UP000008983">
    <property type="component" value="Unassembled WGS sequence"/>
</dbReference>